<dbReference type="InterPro" id="IPR043519">
    <property type="entry name" value="NT_sf"/>
</dbReference>
<dbReference type="AlphaFoldDB" id="U2KGP8"/>
<organism evidence="5 7">
    <name type="scientific">Treponema socranskii subsp. socranskii VPI DR56BR1116 = ATCC 35536</name>
    <dbReference type="NCBI Taxonomy" id="1125725"/>
    <lineage>
        <taxon>Bacteria</taxon>
        <taxon>Pseudomonadati</taxon>
        <taxon>Spirochaetota</taxon>
        <taxon>Spirochaetia</taxon>
        <taxon>Spirochaetales</taxon>
        <taxon>Treponemataceae</taxon>
        <taxon>Treponema</taxon>
    </lineage>
</organism>
<sequence>MEHKSYDNLPAKVHIQKNYEAYAPYFYAVMENIQKRLERAVTLASPPTYKARIKSFDSYYKKILRLKVPSPDDDSLICLTDMIGIRIICAFLEDIAVVLKQVQGLFDVREIEQKGPAQNFKAFEYESIHILVKIPDSCFPPPSDFPSLPRLNDIVCEIQIRTILQDAWAEVEHELIYKSEFSPFDLPLRRKLASINASLTLADTIFQEIRDYQKKLQGEVNERRKLFYEKVDELDAIKREIKKTPEPEGSPSPFAKGTIDDLLLDAIHAHNTGDLAKAIEIYTQIIESSPRPPAVVLSVIHKHRGMAYFTESEYQKALEDFQASSAHNPQNFRALYYEGIVYGILGDNTAAIDRFSKSLAINEYQSHAFYHRAEAYYERCEYESALGDIRAAEKLGINDDACNALLAKIMDKI</sequence>
<accession>U2KGP8</accession>
<evidence type="ECO:0000256" key="1">
    <source>
        <dbReference type="ARBA" id="ARBA00022737"/>
    </source>
</evidence>
<keyword evidence="8" id="KW-1185">Reference proteome</keyword>
<proteinExistence type="predicted"/>
<feature type="repeat" description="TPR" evidence="3">
    <location>
        <begin position="332"/>
        <end position="365"/>
    </location>
</feature>
<dbReference type="Pfam" id="PF04607">
    <property type="entry name" value="RelA_SpoT"/>
    <property type="match status" value="1"/>
</dbReference>
<dbReference type="InterPro" id="IPR050498">
    <property type="entry name" value="Ycf3"/>
</dbReference>
<dbReference type="SUPFAM" id="SSF81301">
    <property type="entry name" value="Nucleotidyltransferase"/>
    <property type="match status" value="1"/>
</dbReference>
<dbReference type="OrthoDB" id="9789634at2"/>
<keyword evidence="2 3" id="KW-0802">TPR repeat</keyword>
<dbReference type="CDD" id="cd05399">
    <property type="entry name" value="NT_Rel-Spo_like"/>
    <property type="match status" value="1"/>
</dbReference>
<dbReference type="EMBL" id="AVQI01000084">
    <property type="protein sequence ID" value="ERJ97701.1"/>
    <property type="molecule type" value="Genomic_DNA"/>
</dbReference>
<reference evidence="7 8" key="1">
    <citation type="submission" date="2013-08" db="EMBL/GenBank/DDBJ databases">
        <authorList>
            <person name="Durkin A.S."/>
            <person name="Haft D.R."/>
            <person name="McCorrison J."/>
            <person name="Torralba M."/>
            <person name="Gillis M."/>
            <person name="Haft D.H."/>
            <person name="Methe B."/>
            <person name="Sutton G."/>
            <person name="Nelson K.E."/>
        </authorList>
    </citation>
    <scope>NUCLEOTIDE SEQUENCE [LARGE SCALE GENOMIC DNA]</scope>
    <source>
        <strain evidence="6 8">ATCC 35536</strain>
        <strain evidence="5 7">VPI DR56BR1116</strain>
    </source>
</reference>
<name>U2KGP8_TRESO</name>
<dbReference type="Gene3D" id="3.30.460.10">
    <property type="entry name" value="Beta Polymerase, domain 2"/>
    <property type="match status" value="1"/>
</dbReference>
<evidence type="ECO:0000313" key="6">
    <source>
        <dbReference type="EMBL" id="ERJ97701.1"/>
    </source>
</evidence>
<dbReference type="GO" id="GO:0015969">
    <property type="term" value="P:guanosine tetraphosphate metabolic process"/>
    <property type="evidence" value="ECO:0007669"/>
    <property type="project" value="InterPro"/>
</dbReference>
<dbReference type="InterPro" id="IPR007685">
    <property type="entry name" value="RelA_SpoT"/>
</dbReference>
<evidence type="ECO:0000313" key="8">
    <source>
        <dbReference type="Proteomes" id="UP000016646"/>
    </source>
</evidence>
<dbReference type="RefSeq" id="WP_021330562.1">
    <property type="nucleotide sequence ID" value="NZ_AUZJ01000042.1"/>
</dbReference>
<dbReference type="eggNOG" id="COG0457">
    <property type="taxonomic scope" value="Bacteria"/>
</dbReference>
<evidence type="ECO:0000256" key="3">
    <source>
        <dbReference type="PROSITE-ProRule" id="PRU00339"/>
    </source>
</evidence>
<protein>
    <submittedName>
        <fullName evidence="5">RelA/SpoT domain protein</fullName>
    </submittedName>
</protein>
<dbReference type="PANTHER" id="PTHR44858">
    <property type="entry name" value="TETRATRICOPEPTIDE REPEAT PROTEIN 6"/>
    <property type="match status" value="1"/>
</dbReference>
<evidence type="ECO:0000256" key="2">
    <source>
        <dbReference type="ARBA" id="ARBA00022803"/>
    </source>
</evidence>
<evidence type="ECO:0000313" key="7">
    <source>
        <dbReference type="Proteomes" id="UP000016412"/>
    </source>
</evidence>
<dbReference type="InterPro" id="IPR019734">
    <property type="entry name" value="TPR_rpt"/>
</dbReference>
<dbReference type="eggNOG" id="COG2357">
    <property type="taxonomic scope" value="Bacteria"/>
</dbReference>
<comment type="caution">
    <text evidence="5">The sequence shown here is derived from an EMBL/GenBank/DDBJ whole genome shotgun (WGS) entry which is preliminary data.</text>
</comment>
<dbReference type="Proteomes" id="UP000016646">
    <property type="component" value="Unassembled WGS sequence"/>
</dbReference>
<dbReference type="PANTHER" id="PTHR44858:SF1">
    <property type="entry name" value="UDP-N-ACETYLGLUCOSAMINE--PEPTIDE N-ACETYLGLUCOSAMINYLTRANSFERASE SPINDLY-RELATED"/>
    <property type="match status" value="1"/>
</dbReference>
<dbReference type="Proteomes" id="UP000016412">
    <property type="component" value="Unassembled WGS sequence"/>
</dbReference>
<dbReference type="PROSITE" id="PS50005">
    <property type="entry name" value="TPR"/>
    <property type="match status" value="2"/>
</dbReference>
<keyword evidence="1" id="KW-0677">Repeat</keyword>
<dbReference type="InterPro" id="IPR011990">
    <property type="entry name" value="TPR-like_helical_dom_sf"/>
</dbReference>
<dbReference type="EMBL" id="AUZJ01000042">
    <property type="protein sequence ID" value="ERF60510.1"/>
    <property type="molecule type" value="Genomic_DNA"/>
</dbReference>
<dbReference type="Gene3D" id="1.10.287.860">
    <property type="entry name" value="Nucleotidyltransferase"/>
    <property type="match status" value="1"/>
</dbReference>
<gene>
    <name evidence="6" type="ORF">HMPREF0860_0505</name>
    <name evidence="5" type="ORF">HMPREF1325_1511</name>
</gene>
<evidence type="ECO:0000313" key="5">
    <source>
        <dbReference type="EMBL" id="ERF60510.1"/>
    </source>
</evidence>
<evidence type="ECO:0000259" key="4">
    <source>
        <dbReference type="SMART" id="SM00954"/>
    </source>
</evidence>
<dbReference type="SMART" id="SM00028">
    <property type="entry name" value="TPR"/>
    <property type="match status" value="4"/>
</dbReference>
<feature type="repeat" description="TPR" evidence="3">
    <location>
        <begin position="298"/>
        <end position="331"/>
    </location>
</feature>
<dbReference type="STRING" id="1125725.HMPREF1325_1511"/>
<dbReference type="PATRIC" id="fig|1125725.3.peg.1524"/>
<dbReference type="Gene3D" id="1.25.40.10">
    <property type="entry name" value="Tetratricopeptide repeat domain"/>
    <property type="match status" value="2"/>
</dbReference>
<dbReference type="SMART" id="SM00954">
    <property type="entry name" value="RelA_SpoT"/>
    <property type="match status" value="1"/>
</dbReference>
<dbReference type="SUPFAM" id="SSF48452">
    <property type="entry name" value="TPR-like"/>
    <property type="match status" value="1"/>
</dbReference>
<feature type="domain" description="RelA/SpoT" evidence="4">
    <location>
        <begin position="51"/>
        <end position="183"/>
    </location>
</feature>